<dbReference type="Gene3D" id="2.40.10.10">
    <property type="entry name" value="Trypsin-like serine proteases"/>
    <property type="match status" value="1"/>
</dbReference>
<evidence type="ECO:0000256" key="2">
    <source>
        <dbReference type="SAM" id="SignalP"/>
    </source>
</evidence>
<dbReference type="RefSeq" id="WP_189172110.1">
    <property type="nucleotide sequence ID" value="NZ_BMQB01000013.1"/>
</dbReference>
<gene>
    <name evidence="4" type="ORF">GCM10010123_43930</name>
</gene>
<name>A0A8J3FEN1_9ACTN</name>
<protein>
    <submittedName>
        <fullName evidence="4">Trypsin</fullName>
    </submittedName>
</protein>
<feature type="domain" description="Peptidase S1" evidence="3">
    <location>
        <begin position="41"/>
        <end position="262"/>
    </location>
</feature>
<dbReference type="InterPro" id="IPR009003">
    <property type="entry name" value="Peptidase_S1_PA"/>
</dbReference>
<dbReference type="GO" id="GO:0004252">
    <property type="term" value="F:serine-type endopeptidase activity"/>
    <property type="evidence" value="ECO:0007669"/>
    <property type="project" value="InterPro"/>
</dbReference>
<sequence>MPRPLRALAAAALALPAALAAPAAAAAAGPTGTGPAPRLHIVGGRTATDGAYPWMARIRVPLGEGAYAVCGGTLLSPDIVLTAQHCLAGAASVEAFVGRVDWRAAEPAGLRRTGAGYLLGAGPGRGDWAVARLSEPVPLPAYPLLPATDAHDSGPTFRALGYGKTSFEAERGEQYLREVDLPHVPDVRCGATSTVEMCAGDWDRGGIDTCTGDSGGPLLKRVSAGWVQVGITSRGYRCAVANSPGRYTRVSHYSRELRAAIALLGGRPATLLP</sequence>
<dbReference type="InterPro" id="IPR001254">
    <property type="entry name" value="Trypsin_dom"/>
</dbReference>
<evidence type="ECO:0000259" key="3">
    <source>
        <dbReference type="PROSITE" id="PS50240"/>
    </source>
</evidence>
<accession>A0A8J3FEN1</accession>
<feature type="signal peptide" evidence="2">
    <location>
        <begin position="1"/>
        <end position="20"/>
    </location>
</feature>
<dbReference type="SUPFAM" id="SSF50494">
    <property type="entry name" value="Trypsin-like serine proteases"/>
    <property type="match status" value="1"/>
</dbReference>
<dbReference type="PANTHER" id="PTHR24253:SF153">
    <property type="entry name" value="SERINE PROTEASE HEPSIN"/>
    <property type="match status" value="1"/>
</dbReference>
<dbReference type="EMBL" id="BMQB01000013">
    <property type="protein sequence ID" value="GGK09271.1"/>
    <property type="molecule type" value="Genomic_DNA"/>
</dbReference>
<dbReference type="Pfam" id="PF00089">
    <property type="entry name" value="Trypsin"/>
    <property type="match status" value="1"/>
</dbReference>
<reference evidence="4" key="1">
    <citation type="journal article" date="2014" name="Int. J. Syst. Evol. Microbiol.">
        <title>Complete genome sequence of Corynebacterium casei LMG S-19264T (=DSM 44701T), isolated from a smear-ripened cheese.</title>
        <authorList>
            <consortium name="US DOE Joint Genome Institute (JGI-PGF)"/>
            <person name="Walter F."/>
            <person name="Albersmeier A."/>
            <person name="Kalinowski J."/>
            <person name="Ruckert C."/>
        </authorList>
    </citation>
    <scope>NUCLEOTIDE SEQUENCE</scope>
    <source>
        <strain evidence="4">JCM 3090</strain>
    </source>
</reference>
<dbReference type="GO" id="GO:0006508">
    <property type="term" value="P:proteolysis"/>
    <property type="evidence" value="ECO:0007669"/>
    <property type="project" value="InterPro"/>
</dbReference>
<dbReference type="AlphaFoldDB" id="A0A8J3FEN1"/>
<keyword evidence="1" id="KW-1015">Disulfide bond</keyword>
<evidence type="ECO:0000313" key="5">
    <source>
        <dbReference type="Proteomes" id="UP000649739"/>
    </source>
</evidence>
<dbReference type="InterPro" id="IPR001314">
    <property type="entry name" value="Peptidase_S1A"/>
</dbReference>
<evidence type="ECO:0000256" key="1">
    <source>
        <dbReference type="ARBA" id="ARBA00023157"/>
    </source>
</evidence>
<dbReference type="PANTHER" id="PTHR24253">
    <property type="entry name" value="TRANSMEMBRANE PROTEASE SERINE"/>
    <property type="match status" value="1"/>
</dbReference>
<evidence type="ECO:0000313" key="4">
    <source>
        <dbReference type="EMBL" id="GGK09271.1"/>
    </source>
</evidence>
<dbReference type="InterPro" id="IPR043504">
    <property type="entry name" value="Peptidase_S1_PA_chymotrypsin"/>
</dbReference>
<dbReference type="SMART" id="SM00020">
    <property type="entry name" value="Tryp_SPc"/>
    <property type="match status" value="1"/>
</dbReference>
<dbReference type="PROSITE" id="PS00135">
    <property type="entry name" value="TRYPSIN_SER"/>
    <property type="match status" value="1"/>
</dbReference>
<dbReference type="Proteomes" id="UP000649739">
    <property type="component" value="Unassembled WGS sequence"/>
</dbReference>
<dbReference type="PROSITE" id="PS50240">
    <property type="entry name" value="TRYPSIN_DOM"/>
    <property type="match status" value="1"/>
</dbReference>
<dbReference type="InterPro" id="IPR033116">
    <property type="entry name" value="TRYPSIN_SER"/>
</dbReference>
<organism evidence="4 5">
    <name type="scientific">Pilimelia anulata</name>
    <dbReference type="NCBI Taxonomy" id="53371"/>
    <lineage>
        <taxon>Bacteria</taxon>
        <taxon>Bacillati</taxon>
        <taxon>Actinomycetota</taxon>
        <taxon>Actinomycetes</taxon>
        <taxon>Micromonosporales</taxon>
        <taxon>Micromonosporaceae</taxon>
        <taxon>Pilimelia</taxon>
    </lineage>
</organism>
<feature type="chain" id="PRO_5039659120" evidence="2">
    <location>
        <begin position="21"/>
        <end position="273"/>
    </location>
</feature>
<comment type="caution">
    <text evidence="4">The sequence shown here is derived from an EMBL/GenBank/DDBJ whole genome shotgun (WGS) entry which is preliminary data.</text>
</comment>
<dbReference type="PRINTS" id="PR00722">
    <property type="entry name" value="CHYMOTRYPSIN"/>
</dbReference>
<reference evidence="4" key="2">
    <citation type="submission" date="2020-09" db="EMBL/GenBank/DDBJ databases">
        <authorList>
            <person name="Sun Q."/>
            <person name="Ohkuma M."/>
        </authorList>
    </citation>
    <scope>NUCLEOTIDE SEQUENCE</scope>
    <source>
        <strain evidence="4">JCM 3090</strain>
    </source>
</reference>
<keyword evidence="5" id="KW-1185">Reference proteome</keyword>
<keyword evidence="2" id="KW-0732">Signal</keyword>
<proteinExistence type="predicted"/>
<dbReference type="CDD" id="cd00190">
    <property type="entry name" value="Tryp_SPc"/>
    <property type="match status" value="1"/>
</dbReference>